<protein>
    <submittedName>
        <fullName evidence="5">Nose resistant to fluoxetine protein 6-like</fullName>
    </submittedName>
</protein>
<dbReference type="InterPro" id="IPR052728">
    <property type="entry name" value="O2_lipid_transport_reg"/>
</dbReference>
<dbReference type="PANTHER" id="PTHR11161">
    <property type="entry name" value="O-ACYLTRANSFERASE"/>
    <property type="match status" value="1"/>
</dbReference>
<keyword evidence="1" id="KW-1133">Transmembrane helix</keyword>
<feature type="signal peptide" evidence="2">
    <location>
        <begin position="1"/>
        <end position="16"/>
    </location>
</feature>
<dbReference type="Pfam" id="PF20146">
    <property type="entry name" value="NRF"/>
    <property type="match status" value="1"/>
</dbReference>
<feature type="transmembrane region" description="Helical" evidence="1">
    <location>
        <begin position="632"/>
        <end position="650"/>
    </location>
</feature>
<feature type="transmembrane region" description="Helical" evidence="1">
    <location>
        <begin position="493"/>
        <end position="510"/>
    </location>
</feature>
<feature type="domain" description="Nose resistant-to-fluoxetine protein N-terminal" evidence="3">
    <location>
        <begin position="48"/>
        <end position="170"/>
    </location>
</feature>
<evidence type="ECO:0000259" key="3">
    <source>
        <dbReference type="SMART" id="SM00703"/>
    </source>
</evidence>
<sequence length="676" mass="77374">MEVLFIAFCLITLVNGYNYTSIIATGGDGDLLVPDILRIAEALEEATQGRCREDFRAYLEGFAKQERWAMNMFDSSVKFPQGILAGNSYQLGNFDQCLSDDFGQYCLIQISSNSFAKETQYKRMFSKNGSSVHWAICVPSSCSPEEIRVLFEDVFQRFFDESALAVTVPPSLCSKNQRKPITYLEIIYSSIICLFVTFVLGTTLYHVVHIRKKSKRSEYALDRSRKTDPLHKQILISFSLIRNASKILAVRSTNNELNLDCICGVRVISMVMILSGHCLIFRITSPIVNADFYENELGKPQNAIFLNNPLLVDTFLLLSGFLFCRLLLQELEKKKGGVNVFFLYIARYVRLTPAYCVVLGFYCTFLLRLGDGPLWQQKVGVEQERCLNSWWTNLLYLNNYLQTDQQCMFQSWYLSVDTQLFVFAPIVIYSLWKWTLLGPLLLALTLMVTAILPWLITFFRQLDPTLMIYLNEIQDLTNNHYFKTAYIKTEMRAISYVIGMVFGYAIYRLQGFRIPNYVIIFGNVIALLCGFASLFSIILFYSPAYEYNVWISAIYAPLHRLGWCFAMGWIVFVCVLDKAESFLGKFLSSKIFAPLSKLTYCAYLVNGIVEIYSAGSIRVPIYLSIFNLSVDVVGHVIITFAIAFVICLLFESPIHNLEKILIKRYTSEPKIINEDT</sequence>
<name>A0ABM1MT78_NICVS</name>
<feature type="transmembrane region" description="Helical" evidence="1">
    <location>
        <begin position="261"/>
        <end position="284"/>
    </location>
</feature>
<feature type="transmembrane region" description="Helical" evidence="1">
    <location>
        <begin position="439"/>
        <end position="459"/>
    </location>
</feature>
<evidence type="ECO:0000256" key="1">
    <source>
        <dbReference type="SAM" id="Phobius"/>
    </source>
</evidence>
<organism evidence="4 5">
    <name type="scientific">Nicrophorus vespilloides</name>
    <name type="common">Boreal carrion beetle</name>
    <dbReference type="NCBI Taxonomy" id="110193"/>
    <lineage>
        <taxon>Eukaryota</taxon>
        <taxon>Metazoa</taxon>
        <taxon>Ecdysozoa</taxon>
        <taxon>Arthropoda</taxon>
        <taxon>Hexapoda</taxon>
        <taxon>Insecta</taxon>
        <taxon>Pterygota</taxon>
        <taxon>Neoptera</taxon>
        <taxon>Endopterygota</taxon>
        <taxon>Coleoptera</taxon>
        <taxon>Polyphaga</taxon>
        <taxon>Staphyliniformia</taxon>
        <taxon>Silphidae</taxon>
        <taxon>Nicrophorinae</taxon>
        <taxon>Nicrophorus</taxon>
    </lineage>
</organism>
<dbReference type="Pfam" id="PF01757">
    <property type="entry name" value="Acyl_transf_3"/>
    <property type="match status" value="1"/>
</dbReference>
<evidence type="ECO:0000313" key="5">
    <source>
        <dbReference type="RefSeq" id="XP_017777778.1"/>
    </source>
</evidence>
<feature type="transmembrane region" description="Helical" evidence="1">
    <location>
        <begin position="348"/>
        <end position="367"/>
    </location>
</feature>
<keyword evidence="1" id="KW-0472">Membrane</keyword>
<gene>
    <name evidence="5" type="primary">LOC108563573</name>
</gene>
<reference evidence="5" key="1">
    <citation type="submission" date="2025-08" db="UniProtKB">
        <authorList>
            <consortium name="RefSeq"/>
        </authorList>
    </citation>
    <scope>IDENTIFICATION</scope>
    <source>
        <tissue evidence="5">Whole Larva</tissue>
    </source>
</reference>
<dbReference type="SMART" id="SM00703">
    <property type="entry name" value="NRF"/>
    <property type="match status" value="1"/>
</dbReference>
<feature type="transmembrane region" description="Helical" evidence="1">
    <location>
        <begin position="412"/>
        <end position="432"/>
    </location>
</feature>
<evidence type="ECO:0000256" key="2">
    <source>
        <dbReference type="SAM" id="SignalP"/>
    </source>
</evidence>
<feature type="transmembrane region" description="Helical" evidence="1">
    <location>
        <begin position="560"/>
        <end position="579"/>
    </location>
</feature>
<keyword evidence="2" id="KW-0732">Signal</keyword>
<feature type="chain" id="PRO_5045632689" evidence="2">
    <location>
        <begin position="17"/>
        <end position="676"/>
    </location>
</feature>
<keyword evidence="4" id="KW-1185">Reference proteome</keyword>
<feature type="transmembrane region" description="Helical" evidence="1">
    <location>
        <begin position="517"/>
        <end position="540"/>
    </location>
</feature>
<evidence type="ECO:0000313" key="4">
    <source>
        <dbReference type="Proteomes" id="UP000695000"/>
    </source>
</evidence>
<feature type="transmembrane region" description="Helical" evidence="1">
    <location>
        <begin position="186"/>
        <end position="208"/>
    </location>
</feature>
<dbReference type="GeneID" id="108563573"/>
<dbReference type="RefSeq" id="XP_017777778.1">
    <property type="nucleotide sequence ID" value="XM_017922289.1"/>
</dbReference>
<keyword evidence="1" id="KW-0812">Transmembrane</keyword>
<proteinExistence type="predicted"/>
<dbReference type="InterPro" id="IPR006621">
    <property type="entry name" value="Nose-resist-to-fluoxetine_N"/>
</dbReference>
<dbReference type="InterPro" id="IPR002656">
    <property type="entry name" value="Acyl_transf_3_dom"/>
</dbReference>
<feature type="transmembrane region" description="Helical" evidence="1">
    <location>
        <begin position="304"/>
        <end position="328"/>
    </location>
</feature>
<accession>A0ABM1MT78</accession>
<dbReference type="PANTHER" id="PTHR11161:SF71">
    <property type="entry name" value="NOSE RESISTANT-TO-FLUOXETINE PROTEIN N-TERMINAL DOMAIN-CONTAINING PROTEIN"/>
    <property type="match status" value="1"/>
</dbReference>
<dbReference type="Proteomes" id="UP000695000">
    <property type="component" value="Unplaced"/>
</dbReference>
<feature type="transmembrane region" description="Helical" evidence="1">
    <location>
        <begin position="600"/>
        <end position="626"/>
    </location>
</feature>